<dbReference type="Pfam" id="PF07812">
    <property type="entry name" value="TfuA"/>
    <property type="match status" value="1"/>
</dbReference>
<proteinExistence type="predicted"/>
<reference evidence="2 3" key="1">
    <citation type="submission" date="2018-07" db="EMBL/GenBank/DDBJ databases">
        <title>Genome sequence of Azospirillum sp. ATCC 49961.</title>
        <authorList>
            <person name="Sant'Anna F.H."/>
            <person name="Baldani J.I."/>
            <person name="Zilli J.E."/>
            <person name="Reis V.M."/>
            <person name="Hartmann A."/>
            <person name="Cruz L."/>
            <person name="de Souza E.M."/>
            <person name="de Oliveira Pedrosa F."/>
            <person name="Passaglia L.M.P."/>
        </authorList>
    </citation>
    <scope>NUCLEOTIDE SEQUENCE [LARGE SCALE GENOMIC DNA]</scope>
    <source>
        <strain evidence="2 3">ATCC 49961</strain>
    </source>
</reference>
<organism evidence="2 3">
    <name type="scientific">Roseomonas genomospecies 6</name>
    <dbReference type="NCBI Taxonomy" id="214106"/>
    <lineage>
        <taxon>Bacteria</taxon>
        <taxon>Pseudomonadati</taxon>
        <taxon>Pseudomonadota</taxon>
        <taxon>Alphaproteobacteria</taxon>
        <taxon>Acetobacterales</taxon>
        <taxon>Roseomonadaceae</taxon>
        <taxon>Roseomonas</taxon>
    </lineage>
</organism>
<protein>
    <submittedName>
        <fullName evidence="2">TfuA protein</fullName>
    </submittedName>
</protein>
<name>A0A9W7NLK6_9PROT</name>
<comment type="caution">
    <text evidence="2">The sequence shown here is derived from an EMBL/GenBank/DDBJ whole genome shotgun (WGS) entry which is preliminary data.</text>
</comment>
<evidence type="ECO:0000313" key="3">
    <source>
        <dbReference type="Proteomes" id="UP000480854"/>
    </source>
</evidence>
<evidence type="ECO:0000313" key="2">
    <source>
        <dbReference type="EMBL" id="KAA0682353.1"/>
    </source>
</evidence>
<dbReference type="EMBL" id="QOKW01000004">
    <property type="protein sequence ID" value="KAA0682353.1"/>
    <property type="molecule type" value="Genomic_DNA"/>
</dbReference>
<dbReference type="AlphaFoldDB" id="A0A9W7NLK6"/>
<dbReference type="InterPro" id="IPR012924">
    <property type="entry name" value="TfuA_core"/>
</dbReference>
<sequence>MQTTDGLYVFLGPTLPRADAARLLDAAYLPPVAQGDIIRLCERRPRAIGIVDGFFESVPSVWHKEILHAIRQGVAVFGASSMGALRAAELHPFGMIGVGAVFEAFRDGRLEDDDEVAVIHGPAELGYPSLSEAMVNIRRTLADAAQEGVVPAATAQRLEAIAKALPYRERGYGRLLRLAAAEGVPEEELADVRHWLPTGRFDQKRDDALELLRTMRRWAAAGSRALKARFHFEHTVLWDRALRDAAACPAPHPQAGFPLD</sequence>
<accession>A0A9W7NLK6</accession>
<keyword evidence="3" id="KW-1185">Reference proteome</keyword>
<evidence type="ECO:0000259" key="1">
    <source>
        <dbReference type="Pfam" id="PF07812"/>
    </source>
</evidence>
<dbReference type="OrthoDB" id="118811at2"/>
<dbReference type="Proteomes" id="UP000480854">
    <property type="component" value="Unassembled WGS sequence"/>
</dbReference>
<dbReference type="RefSeq" id="WP_149468252.1">
    <property type="nucleotide sequence ID" value="NZ_QOKW01000004.1"/>
</dbReference>
<gene>
    <name evidence="2" type="ORF">DS843_07395</name>
</gene>
<feature type="domain" description="TfuA-like core" evidence="1">
    <location>
        <begin position="52"/>
        <end position="170"/>
    </location>
</feature>